<proteinExistence type="predicted"/>
<gene>
    <name evidence="5" type="ORF">SNEC2469_LOCUS3405</name>
</gene>
<evidence type="ECO:0008006" key="7">
    <source>
        <dbReference type="Google" id="ProtNLM"/>
    </source>
</evidence>
<dbReference type="EMBL" id="CAJNJA010007775">
    <property type="protein sequence ID" value="CAE7228827.1"/>
    <property type="molecule type" value="Genomic_DNA"/>
</dbReference>
<evidence type="ECO:0000256" key="1">
    <source>
        <dbReference type="ARBA" id="ARBA00022737"/>
    </source>
</evidence>
<accession>A0A812KKY4</accession>
<keyword evidence="6" id="KW-1185">Reference proteome</keyword>
<dbReference type="Proteomes" id="UP000601435">
    <property type="component" value="Unassembled WGS sequence"/>
</dbReference>
<evidence type="ECO:0000256" key="2">
    <source>
        <dbReference type="ARBA" id="ARBA00023043"/>
    </source>
</evidence>
<dbReference type="PANTHER" id="PTHR24171:SF8">
    <property type="entry name" value="BRCA1-ASSOCIATED RING DOMAIN PROTEIN 1"/>
    <property type="match status" value="1"/>
</dbReference>
<organism evidence="5 6">
    <name type="scientific">Symbiodinium necroappetens</name>
    <dbReference type="NCBI Taxonomy" id="1628268"/>
    <lineage>
        <taxon>Eukaryota</taxon>
        <taxon>Sar</taxon>
        <taxon>Alveolata</taxon>
        <taxon>Dinophyceae</taxon>
        <taxon>Suessiales</taxon>
        <taxon>Symbiodiniaceae</taxon>
        <taxon>Symbiodinium</taxon>
    </lineage>
</organism>
<dbReference type="SUPFAM" id="SSF48403">
    <property type="entry name" value="Ankyrin repeat"/>
    <property type="match status" value="1"/>
</dbReference>
<dbReference type="GO" id="GO:0004842">
    <property type="term" value="F:ubiquitin-protein transferase activity"/>
    <property type="evidence" value="ECO:0007669"/>
    <property type="project" value="TreeGrafter"/>
</dbReference>
<evidence type="ECO:0000256" key="3">
    <source>
        <dbReference type="PROSITE-ProRule" id="PRU00023"/>
    </source>
</evidence>
<dbReference type="PROSITE" id="PS50088">
    <property type="entry name" value="ANK_REPEAT"/>
    <property type="match status" value="3"/>
</dbReference>
<feature type="repeat" description="ANK" evidence="3">
    <location>
        <begin position="246"/>
        <end position="278"/>
    </location>
</feature>
<dbReference type="PROSITE" id="PS50297">
    <property type="entry name" value="ANK_REP_REGION"/>
    <property type="match status" value="3"/>
</dbReference>
<dbReference type="OrthoDB" id="435360at2759"/>
<evidence type="ECO:0000256" key="4">
    <source>
        <dbReference type="SAM" id="MobiDB-lite"/>
    </source>
</evidence>
<evidence type="ECO:0000313" key="6">
    <source>
        <dbReference type="Proteomes" id="UP000601435"/>
    </source>
</evidence>
<dbReference type="PANTHER" id="PTHR24171">
    <property type="entry name" value="ANKYRIN REPEAT DOMAIN-CONTAINING PROTEIN 39-RELATED"/>
    <property type="match status" value="1"/>
</dbReference>
<sequence>MLRITLLSGEALASIAAEEVGDVKALKRRLHQHHGLPPRFRQKLLHEGSVLEDAAMLDSMMEVQVAAETSSEASGKKQRQLPAPAAEYTATGEVSLKRRLDTEDGLPPPCRQRKSLNDSYTPASVDLQLLILSFPEATSEEQRKVLYEAVVGGSPAEVEAVLQLPVDPDTIIEAGARTDLWGLGGRTALMDAAQGGHDPVVQLLLEVSLRDSCDSTALMEASSHGHAEVVGLLLEAGAHRDSQDSDGSTALMHAAYGGHFQVVQLLLEAGAQKDLHDNQGITALMDAARCGKTDIMKLLLQAGAQRDLKDDAGRGSEGFARP</sequence>
<dbReference type="InterPro" id="IPR036770">
    <property type="entry name" value="Ankyrin_rpt-contain_sf"/>
</dbReference>
<dbReference type="CDD" id="cd17039">
    <property type="entry name" value="Ubl_ubiquitin_like"/>
    <property type="match status" value="1"/>
</dbReference>
<feature type="repeat" description="ANK" evidence="3">
    <location>
        <begin position="279"/>
        <end position="311"/>
    </location>
</feature>
<dbReference type="Pfam" id="PF12796">
    <property type="entry name" value="Ank_2"/>
    <property type="match status" value="1"/>
</dbReference>
<keyword evidence="2 3" id="KW-0040">ANK repeat</keyword>
<dbReference type="SMART" id="SM00248">
    <property type="entry name" value="ANK"/>
    <property type="match status" value="4"/>
</dbReference>
<dbReference type="GO" id="GO:0085020">
    <property type="term" value="P:protein K6-linked ubiquitination"/>
    <property type="evidence" value="ECO:0007669"/>
    <property type="project" value="TreeGrafter"/>
</dbReference>
<feature type="repeat" description="ANK" evidence="3">
    <location>
        <begin position="213"/>
        <end position="245"/>
    </location>
</feature>
<keyword evidence="1" id="KW-0677">Repeat</keyword>
<feature type="region of interest" description="Disordered" evidence="4">
    <location>
        <begin position="68"/>
        <end position="118"/>
    </location>
</feature>
<protein>
    <recommendedName>
        <fullName evidence="7">Ankyrin repeat domain-containing protein 50</fullName>
    </recommendedName>
</protein>
<dbReference type="Pfam" id="PF00023">
    <property type="entry name" value="Ank"/>
    <property type="match status" value="1"/>
</dbReference>
<dbReference type="AlphaFoldDB" id="A0A812KKY4"/>
<reference evidence="5" key="1">
    <citation type="submission" date="2021-02" db="EMBL/GenBank/DDBJ databases">
        <authorList>
            <person name="Dougan E. K."/>
            <person name="Rhodes N."/>
            <person name="Thang M."/>
            <person name="Chan C."/>
        </authorList>
    </citation>
    <scope>NUCLEOTIDE SEQUENCE</scope>
</reference>
<name>A0A812KKY4_9DINO</name>
<comment type="caution">
    <text evidence="5">The sequence shown here is derived from an EMBL/GenBank/DDBJ whole genome shotgun (WGS) entry which is preliminary data.</text>
</comment>
<dbReference type="Gene3D" id="1.25.40.20">
    <property type="entry name" value="Ankyrin repeat-containing domain"/>
    <property type="match status" value="1"/>
</dbReference>
<evidence type="ECO:0000313" key="5">
    <source>
        <dbReference type="EMBL" id="CAE7228827.1"/>
    </source>
</evidence>
<dbReference type="InterPro" id="IPR002110">
    <property type="entry name" value="Ankyrin_rpt"/>
</dbReference>